<keyword evidence="2" id="KW-1185">Reference proteome</keyword>
<gene>
    <name evidence="1" type="ORF">KFK09_005501</name>
</gene>
<dbReference type="AlphaFoldDB" id="A0A8T3BYK6"/>
<reference evidence="1" key="1">
    <citation type="journal article" date="2022" name="Front. Genet.">
        <title>Chromosome-Scale Assembly of the Dendrobium nobile Genome Provides Insights Into the Molecular Mechanism of the Biosynthesis of the Medicinal Active Ingredient of Dendrobium.</title>
        <authorList>
            <person name="Xu Q."/>
            <person name="Niu S.-C."/>
            <person name="Li K.-L."/>
            <person name="Zheng P.-J."/>
            <person name="Zhang X.-J."/>
            <person name="Jia Y."/>
            <person name="Liu Y."/>
            <person name="Niu Y.-X."/>
            <person name="Yu L.-H."/>
            <person name="Chen D.-F."/>
            <person name="Zhang G.-Q."/>
        </authorList>
    </citation>
    <scope>NUCLEOTIDE SEQUENCE</scope>
    <source>
        <tissue evidence="1">Leaf</tissue>
    </source>
</reference>
<protein>
    <submittedName>
        <fullName evidence="1">Uncharacterized protein</fullName>
    </submittedName>
</protein>
<dbReference type="EMBL" id="JAGYWB010000005">
    <property type="protein sequence ID" value="KAI0523111.1"/>
    <property type="molecule type" value="Genomic_DNA"/>
</dbReference>
<evidence type="ECO:0000313" key="2">
    <source>
        <dbReference type="Proteomes" id="UP000829196"/>
    </source>
</evidence>
<name>A0A8T3BYK6_DENNO</name>
<organism evidence="1 2">
    <name type="scientific">Dendrobium nobile</name>
    <name type="common">Orchid</name>
    <dbReference type="NCBI Taxonomy" id="94219"/>
    <lineage>
        <taxon>Eukaryota</taxon>
        <taxon>Viridiplantae</taxon>
        <taxon>Streptophyta</taxon>
        <taxon>Embryophyta</taxon>
        <taxon>Tracheophyta</taxon>
        <taxon>Spermatophyta</taxon>
        <taxon>Magnoliopsida</taxon>
        <taxon>Liliopsida</taxon>
        <taxon>Asparagales</taxon>
        <taxon>Orchidaceae</taxon>
        <taxon>Epidendroideae</taxon>
        <taxon>Malaxideae</taxon>
        <taxon>Dendrobiinae</taxon>
        <taxon>Dendrobium</taxon>
    </lineage>
</organism>
<accession>A0A8T3BYK6</accession>
<proteinExistence type="predicted"/>
<dbReference type="Proteomes" id="UP000829196">
    <property type="component" value="Unassembled WGS sequence"/>
</dbReference>
<comment type="caution">
    <text evidence="1">The sequence shown here is derived from an EMBL/GenBank/DDBJ whole genome shotgun (WGS) entry which is preliminary data.</text>
</comment>
<sequence length="125" mass="14159">MQPTSSHPVQSSAYSSATPPNIRDIAIYIYHPDVFTYPGTSNSWNINSHASLYPQTSPTPRLIEQRIHCFLYPLPSSHQLIQRLPPQAAYRKVLPHHFNGLLLSNTQHHLTLQLPSVRNPSRATQ</sequence>
<evidence type="ECO:0000313" key="1">
    <source>
        <dbReference type="EMBL" id="KAI0523111.1"/>
    </source>
</evidence>